<dbReference type="InterPro" id="IPR022398">
    <property type="entry name" value="Peptidase_S8_His-AS"/>
</dbReference>
<dbReference type="PROSITE" id="PS00137">
    <property type="entry name" value="SUBTILASE_HIS"/>
    <property type="match status" value="1"/>
</dbReference>
<dbReference type="GO" id="GO:0006508">
    <property type="term" value="P:proteolysis"/>
    <property type="evidence" value="ECO:0007669"/>
    <property type="project" value="UniProtKB-KW"/>
</dbReference>
<dbReference type="AlphaFoldDB" id="A0A318H5J5"/>
<dbReference type="Pfam" id="PF00082">
    <property type="entry name" value="Peptidase_S8"/>
    <property type="match status" value="1"/>
</dbReference>
<evidence type="ECO:0000256" key="6">
    <source>
        <dbReference type="RuleBase" id="RU003355"/>
    </source>
</evidence>
<dbReference type="PROSITE" id="PS51892">
    <property type="entry name" value="SUBTILASE"/>
    <property type="match status" value="1"/>
</dbReference>
<accession>A0A318H5J5</accession>
<dbReference type="InterPro" id="IPR015500">
    <property type="entry name" value="Peptidase_S8_subtilisin-rel"/>
</dbReference>
<dbReference type="InterPro" id="IPR034193">
    <property type="entry name" value="PCSK9_ProteinaseK-like"/>
</dbReference>
<keyword evidence="3 5" id="KW-0378">Hydrolase</keyword>
<evidence type="ECO:0000256" key="3">
    <source>
        <dbReference type="ARBA" id="ARBA00022801"/>
    </source>
</evidence>
<dbReference type="Proteomes" id="UP000247811">
    <property type="component" value="Unassembled WGS sequence"/>
</dbReference>
<dbReference type="InterPro" id="IPR023827">
    <property type="entry name" value="Peptidase_S8_Asp-AS"/>
</dbReference>
<dbReference type="InterPro" id="IPR036852">
    <property type="entry name" value="Peptidase_S8/S53_dom_sf"/>
</dbReference>
<evidence type="ECO:0000256" key="2">
    <source>
        <dbReference type="ARBA" id="ARBA00022670"/>
    </source>
</evidence>
<feature type="signal peptide" evidence="7">
    <location>
        <begin position="1"/>
        <end position="20"/>
    </location>
</feature>
<sequence>MNKKGFITLLLGAAALTACGGGGGGGDTAAAEETVVQDPATDNSSEAAAEPVYDENNALAVTEPLAIEIASAADRTALAALDVGSDPATHARYIVALSPAAPTSTLDALAAIKAQHGGGVSGKDFLVNVPVGQEVTALQSLREDPFVLSIEPDQARLPDDPTDATVASLQPTMRALSTRTVGGSLWGLDRIDVKTRAYDGLYTNPRTGAGVTAYVLDTGINASHSEFSGRVGAGRDFVGDGYGVGDCNSHGTHVAGTVAGTTYGVAPGATVVALRVLGCQGSGSTSGIVAALDWVAANGIRPAVVNMSLGGGASTAMDQAVARVVARGIPVVVAAGNSTANACNVSPAREPSALTVGATTSADAVSSFSNYGSCVKLFAPGSGILSALNTSNTEATYKSGTSMASPHVAGAVATLLEAHPALTPAQVTQQLRAQAATSVLTGMKTGSPNLMLYAPAPDGTPAVAWTTHIESLTPVTTLLSAQGWRATVTLKAANQDGTGIANVTLNGGFTVGGNKARCKTGVDGTCKVTTTNLLESLESTRFVVTTVTSPTYPYNLGENRLDALDISRPVRKDGFVSALAAQSAAYNASYWRASVTASVVDADGQPVAGALVWATRLVTDTSTSGSYRCTTNALGQCTFGATVSNKIASVRFKVRSVTGPMAYNATRNVVETVTSTRP</sequence>
<dbReference type="RefSeq" id="WP_211317450.1">
    <property type="nucleotide sequence ID" value="NZ_QJJS01000001.1"/>
</dbReference>
<dbReference type="PROSITE" id="PS51257">
    <property type="entry name" value="PROKAR_LIPOPROTEIN"/>
    <property type="match status" value="1"/>
</dbReference>
<dbReference type="GO" id="GO:0004252">
    <property type="term" value="F:serine-type endopeptidase activity"/>
    <property type="evidence" value="ECO:0007669"/>
    <property type="project" value="UniProtKB-UniRule"/>
</dbReference>
<dbReference type="InterPro" id="IPR023828">
    <property type="entry name" value="Peptidase_S8_Ser-AS"/>
</dbReference>
<dbReference type="GO" id="GO:0005615">
    <property type="term" value="C:extracellular space"/>
    <property type="evidence" value="ECO:0007669"/>
    <property type="project" value="TreeGrafter"/>
</dbReference>
<feature type="active site" description="Charge relay system" evidence="5">
    <location>
        <position position="217"/>
    </location>
</feature>
<keyword evidence="10" id="KW-1185">Reference proteome</keyword>
<dbReference type="PRINTS" id="PR00723">
    <property type="entry name" value="SUBTILISIN"/>
</dbReference>
<dbReference type="PROSITE" id="PS00138">
    <property type="entry name" value="SUBTILASE_SER"/>
    <property type="match status" value="1"/>
</dbReference>
<evidence type="ECO:0000256" key="1">
    <source>
        <dbReference type="ARBA" id="ARBA00011073"/>
    </source>
</evidence>
<keyword evidence="7" id="KW-0732">Signal</keyword>
<feature type="domain" description="Peptidase S8/S53" evidence="8">
    <location>
        <begin position="208"/>
        <end position="435"/>
    </location>
</feature>
<evidence type="ECO:0000256" key="4">
    <source>
        <dbReference type="ARBA" id="ARBA00022825"/>
    </source>
</evidence>
<keyword evidence="4 5" id="KW-0720">Serine protease</keyword>
<organism evidence="9 10">
    <name type="scientific">Sphaerotilus hippei</name>
    <dbReference type="NCBI Taxonomy" id="744406"/>
    <lineage>
        <taxon>Bacteria</taxon>
        <taxon>Pseudomonadati</taxon>
        <taxon>Pseudomonadota</taxon>
        <taxon>Betaproteobacteria</taxon>
        <taxon>Burkholderiales</taxon>
        <taxon>Sphaerotilaceae</taxon>
        <taxon>Sphaerotilus</taxon>
    </lineage>
</organism>
<dbReference type="EMBL" id="QJJS01000001">
    <property type="protein sequence ID" value="PXW99227.1"/>
    <property type="molecule type" value="Genomic_DNA"/>
</dbReference>
<keyword evidence="2 5" id="KW-0645">Protease</keyword>
<dbReference type="PANTHER" id="PTHR43806">
    <property type="entry name" value="PEPTIDASE S8"/>
    <property type="match status" value="1"/>
</dbReference>
<evidence type="ECO:0000256" key="5">
    <source>
        <dbReference type="PROSITE-ProRule" id="PRU01240"/>
    </source>
</evidence>
<evidence type="ECO:0000256" key="7">
    <source>
        <dbReference type="SAM" id="SignalP"/>
    </source>
</evidence>
<feature type="chain" id="PRO_5016296130" evidence="7">
    <location>
        <begin position="21"/>
        <end position="678"/>
    </location>
</feature>
<evidence type="ECO:0000259" key="8">
    <source>
        <dbReference type="Pfam" id="PF00082"/>
    </source>
</evidence>
<dbReference type="PROSITE" id="PS00136">
    <property type="entry name" value="SUBTILASE_ASP"/>
    <property type="match status" value="1"/>
</dbReference>
<reference evidence="9 10" key="1">
    <citation type="submission" date="2018-05" db="EMBL/GenBank/DDBJ databases">
        <title>Genomic Encyclopedia of Type Strains, Phase IV (KMG-IV): sequencing the most valuable type-strain genomes for metagenomic binning, comparative biology and taxonomic classification.</title>
        <authorList>
            <person name="Goeker M."/>
        </authorList>
    </citation>
    <scope>NUCLEOTIDE SEQUENCE [LARGE SCALE GENOMIC DNA]</scope>
    <source>
        <strain evidence="9 10">DSM 566</strain>
    </source>
</reference>
<dbReference type="InterPro" id="IPR000209">
    <property type="entry name" value="Peptidase_S8/S53_dom"/>
</dbReference>
<protein>
    <submittedName>
        <fullName evidence="9">Subtilase family protein</fullName>
    </submittedName>
</protein>
<evidence type="ECO:0000313" key="10">
    <source>
        <dbReference type="Proteomes" id="UP000247811"/>
    </source>
</evidence>
<evidence type="ECO:0000313" key="9">
    <source>
        <dbReference type="EMBL" id="PXW99227.1"/>
    </source>
</evidence>
<gene>
    <name evidence="9" type="ORF">C7444_10156</name>
</gene>
<dbReference type="InterPro" id="IPR050131">
    <property type="entry name" value="Peptidase_S8_subtilisin-like"/>
</dbReference>
<dbReference type="SUPFAM" id="SSF52743">
    <property type="entry name" value="Subtilisin-like"/>
    <property type="match status" value="1"/>
</dbReference>
<proteinExistence type="inferred from homology"/>
<dbReference type="PANTHER" id="PTHR43806:SF11">
    <property type="entry name" value="CEREVISIN-RELATED"/>
    <property type="match status" value="1"/>
</dbReference>
<feature type="active site" description="Charge relay system" evidence="5">
    <location>
        <position position="250"/>
    </location>
</feature>
<name>A0A318H5J5_9BURK</name>
<comment type="caution">
    <text evidence="9">The sequence shown here is derived from an EMBL/GenBank/DDBJ whole genome shotgun (WGS) entry which is preliminary data.</text>
</comment>
<feature type="active site" description="Charge relay system" evidence="5">
    <location>
        <position position="402"/>
    </location>
</feature>
<dbReference type="FunFam" id="3.40.50.200:FF:000014">
    <property type="entry name" value="Proteinase K"/>
    <property type="match status" value="1"/>
</dbReference>
<dbReference type="CDD" id="cd04077">
    <property type="entry name" value="Peptidases_S8_PCSK9_ProteinaseK_like"/>
    <property type="match status" value="1"/>
</dbReference>
<comment type="similarity">
    <text evidence="1 5 6">Belongs to the peptidase S8 family.</text>
</comment>
<dbReference type="Gene3D" id="3.40.50.200">
    <property type="entry name" value="Peptidase S8/S53 domain"/>
    <property type="match status" value="1"/>
</dbReference>